<dbReference type="Proteomes" id="UP001084197">
    <property type="component" value="Unassembled WGS sequence"/>
</dbReference>
<comment type="caution">
    <text evidence="2">The sequence shown here is derived from an EMBL/GenBank/DDBJ whole genome shotgun (WGS) entry which is preliminary data.</text>
</comment>
<feature type="region of interest" description="Disordered" evidence="1">
    <location>
        <begin position="1"/>
        <end position="62"/>
    </location>
</feature>
<protein>
    <submittedName>
        <fullName evidence="2">Uncharacterized protein</fullName>
    </submittedName>
</protein>
<dbReference type="EMBL" id="JAPRAT010000026">
    <property type="protein sequence ID" value="MCZ0704049.1"/>
    <property type="molecule type" value="Genomic_DNA"/>
</dbReference>
<proteinExistence type="predicted"/>
<feature type="compositionally biased region" description="Polar residues" evidence="1">
    <location>
        <begin position="43"/>
        <end position="55"/>
    </location>
</feature>
<gene>
    <name evidence="2" type="ORF">OWO01_12575</name>
</gene>
<accession>A0A9J6RFW8</accession>
<keyword evidence="3" id="KW-1185">Reference proteome</keyword>
<dbReference type="AlphaFoldDB" id="A0A9J6RFW8"/>
<organism evidence="2 3">
    <name type="scientific">Natronobacillus azotifigens</name>
    <dbReference type="NCBI Taxonomy" id="472978"/>
    <lineage>
        <taxon>Bacteria</taxon>
        <taxon>Bacillati</taxon>
        <taxon>Bacillota</taxon>
        <taxon>Bacilli</taxon>
        <taxon>Bacillales</taxon>
        <taxon>Bacillaceae</taxon>
        <taxon>Natronobacillus</taxon>
    </lineage>
</organism>
<name>A0A9J6RFW8_9BACI</name>
<sequence>MNDRPALGENNQRKYNFYPGATVRKTPTSKQQEKQVVTMGVTDASTPNGSTNNQWGIPKKPH</sequence>
<evidence type="ECO:0000313" key="2">
    <source>
        <dbReference type="EMBL" id="MCZ0704049.1"/>
    </source>
</evidence>
<dbReference type="RefSeq" id="WP_268780810.1">
    <property type="nucleotide sequence ID" value="NZ_JAPRAT010000026.1"/>
</dbReference>
<reference evidence="2" key="1">
    <citation type="submission" date="2022-11" db="EMBL/GenBank/DDBJ databases">
        <title>WGS of Natronobacillus azotifigens 24KS-1, an anaerobic diazotrophic haloalkaliphile from soda-rich habitats.</title>
        <authorList>
            <person name="Sorokin D.Y."/>
            <person name="Merkel A.Y."/>
        </authorList>
    </citation>
    <scope>NUCLEOTIDE SEQUENCE</scope>
    <source>
        <strain evidence="2">24KS-1</strain>
    </source>
</reference>
<evidence type="ECO:0000256" key="1">
    <source>
        <dbReference type="SAM" id="MobiDB-lite"/>
    </source>
</evidence>
<evidence type="ECO:0000313" key="3">
    <source>
        <dbReference type="Proteomes" id="UP001084197"/>
    </source>
</evidence>